<organism evidence="1">
    <name type="scientific">Albugo laibachii Nc14</name>
    <dbReference type="NCBI Taxonomy" id="890382"/>
    <lineage>
        <taxon>Eukaryota</taxon>
        <taxon>Sar</taxon>
        <taxon>Stramenopiles</taxon>
        <taxon>Oomycota</taxon>
        <taxon>Peronosporomycetes</taxon>
        <taxon>Albuginales</taxon>
        <taxon>Albuginaceae</taxon>
        <taxon>Albugo</taxon>
    </lineage>
</organism>
<dbReference type="EMBL" id="FR824199">
    <property type="protein sequence ID" value="CCA22434.1"/>
    <property type="molecule type" value="Genomic_DNA"/>
</dbReference>
<sequence>MLSGFVPWQDNQKDLKIAAIITKNFYDFIDRMGDERLELIRVSTFFSLSWSVRWTEYLHIIRPPFDPHELMGIILLTSIDEEKWYSGEESLLGGAKYSQGGINWIGAFQTLI</sequence>
<protein>
    <submittedName>
        <fullName evidence="1">AlNc14C154G7609 protein</fullName>
    </submittedName>
</protein>
<reference evidence="1" key="2">
    <citation type="submission" date="2011-02" db="EMBL/GenBank/DDBJ databases">
        <authorList>
            <person name="MacLean D."/>
        </authorList>
    </citation>
    <scope>NUCLEOTIDE SEQUENCE</scope>
</reference>
<accession>F0WMA3</accession>
<dbReference type="HOGENOM" id="CLU_2150573_0_0_1"/>
<gene>
    <name evidence="1" type="primary">AlNc14C154G7609</name>
    <name evidence="1" type="ORF">ALNC14_085770</name>
</gene>
<dbReference type="AlphaFoldDB" id="F0WMA3"/>
<proteinExistence type="predicted"/>
<name>F0WMA3_9STRA</name>
<evidence type="ECO:0000313" key="1">
    <source>
        <dbReference type="EMBL" id="CCA22434.1"/>
    </source>
</evidence>
<reference evidence="1" key="1">
    <citation type="journal article" date="2011" name="PLoS Biol.">
        <title>Gene gain and loss during evolution of obligate parasitism in the white rust pathogen of Arabidopsis thaliana.</title>
        <authorList>
            <person name="Kemen E."/>
            <person name="Gardiner A."/>
            <person name="Schultz-Larsen T."/>
            <person name="Kemen A.C."/>
            <person name="Balmuth A.L."/>
            <person name="Robert-Seilaniantz A."/>
            <person name="Bailey K."/>
            <person name="Holub E."/>
            <person name="Studholme D.J."/>
            <person name="Maclean D."/>
            <person name="Jones J.D."/>
        </authorList>
    </citation>
    <scope>NUCLEOTIDE SEQUENCE</scope>
</reference>